<reference evidence="10" key="1">
    <citation type="submission" date="2022-12" db="EMBL/GenBank/DDBJ databases">
        <authorList>
            <person name="Wang J."/>
        </authorList>
    </citation>
    <scope>NUCLEOTIDE SEQUENCE</scope>
    <source>
        <strain evidence="10">HY-42-06</strain>
    </source>
</reference>
<dbReference type="InterPro" id="IPR039420">
    <property type="entry name" value="WalR-like"/>
</dbReference>
<sequence>MNNMNILLAEDDKDISNLIVKYLKKEGYSVDTAYDGEEALLKYYEREYNLIILDIMMPKFDGMVVMRKIREKSNIPIIILSAKSEEVDKVLGLDLGADDYVTKPFSIVEFIARVRAQLRRSTQFNNKEDKNDGFLVHGELKLDLNNYTVIKNEQVIQLTLKEFELLKFFFTEKNKVFTKAQLFNKVWHEDYMSDENTVMVHIRRLRTKIENNPSNPKYIQTVWGIGYKLGDDINE</sequence>
<keyword evidence="11" id="KW-1185">Reference proteome</keyword>
<dbReference type="Proteomes" id="UP001079657">
    <property type="component" value="Unassembled WGS sequence"/>
</dbReference>
<proteinExistence type="predicted"/>
<protein>
    <recommendedName>
        <fullName evidence="1">Stage 0 sporulation protein A homolog</fullName>
    </recommendedName>
</protein>
<gene>
    <name evidence="10" type="ORF">OXH55_03075</name>
</gene>
<feature type="domain" description="OmpR/PhoB-type" evidence="9">
    <location>
        <begin position="132"/>
        <end position="231"/>
    </location>
</feature>
<dbReference type="SMART" id="SM00862">
    <property type="entry name" value="Trans_reg_C"/>
    <property type="match status" value="1"/>
</dbReference>
<dbReference type="PANTHER" id="PTHR48111:SF26">
    <property type="entry name" value="STAGE 0 SPORULATION PROTEIN A HOMOLOG"/>
    <property type="match status" value="1"/>
</dbReference>
<dbReference type="InterPro" id="IPR001867">
    <property type="entry name" value="OmpR/PhoB-type_DNA-bd"/>
</dbReference>
<dbReference type="PROSITE" id="PS50110">
    <property type="entry name" value="RESPONSE_REGULATORY"/>
    <property type="match status" value="1"/>
</dbReference>
<evidence type="ECO:0000256" key="6">
    <source>
        <dbReference type="PROSITE-ProRule" id="PRU00169"/>
    </source>
</evidence>
<dbReference type="SMART" id="SM00448">
    <property type="entry name" value="REC"/>
    <property type="match status" value="1"/>
</dbReference>
<dbReference type="SUPFAM" id="SSF52172">
    <property type="entry name" value="CheY-like"/>
    <property type="match status" value="1"/>
</dbReference>
<evidence type="ECO:0000259" key="9">
    <source>
        <dbReference type="PROSITE" id="PS51755"/>
    </source>
</evidence>
<evidence type="ECO:0000256" key="2">
    <source>
        <dbReference type="ARBA" id="ARBA00023015"/>
    </source>
</evidence>
<evidence type="ECO:0000256" key="1">
    <source>
        <dbReference type="ARBA" id="ARBA00018672"/>
    </source>
</evidence>
<dbReference type="Pfam" id="PF00486">
    <property type="entry name" value="Trans_reg_C"/>
    <property type="match status" value="1"/>
</dbReference>
<evidence type="ECO:0000256" key="7">
    <source>
        <dbReference type="PROSITE-ProRule" id="PRU01091"/>
    </source>
</evidence>
<evidence type="ECO:0000256" key="3">
    <source>
        <dbReference type="ARBA" id="ARBA00023125"/>
    </source>
</evidence>
<evidence type="ECO:0000256" key="5">
    <source>
        <dbReference type="ARBA" id="ARBA00024867"/>
    </source>
</evidence>
<dbReference type="PANTHER" id="PTHR48111">
    <property type="entry name" value="REGULATOR OF RPOS"/>
    <property type="match status" value="1"/>
</dbReference>
<dbReference type="Gene3D" id="1.10.10.10">
    <property type="entry name" value="Winged helix-like DNA-binding domain superfamily/Winged helix DNA-binding domain"/>
    <property type="match status" value="1"/>
</dbReference>
<keyword evidence="6" id="KW-0597">Phosphoprotein</keyword>
<comment type="function">
    <text evidence="5">May play the central regulatory role in sporulation. It may be an element of the effector pathway responsible for the activation of sporulation genes in response to nutritional stress. Spo0A may act in concert with spo0H (a sigma factor) to control the expression of some genes that are critical to the sporulation process.</text>
</comment>
<keyword evidence="2" id="KW-0805">Transcription regulation</keyword>
<feature type="DNA-binding region" description="OmpR/PhoB-type" evidence="7">
    <location>
        <begin position="132"/>
        <end position="231"/>
    </location>
</feature>
<evidence type="ECO:0000313" key="11">
    <source>
        <dbReference type="Proteomes" id="UP001079657"/>
    </source>
</evidence>
<dbReference type="InterPro" id="IPR036388">
    <property type="entry name" value="WH-like_DNA-bd_sf"/>
</dbReference>
<keyword evidence="3 7" id="KW-0238">DNA-binding</keyword>
<dbReference type="EMBL" id="JAPQES010000001">
    <property type="protein sequence ID" value="MCY6369631.1"/>
    <property type="molecule type" value="Genomic_DNA"/>
</dbReference>
<dbReference type="Gene3D" id="3.40.50.2300">
    <property type="match status" value="1"/>
</dbReference>
<dbReference type="PROSITE" id="PS51755">
    <property type="entry name" value="OMPR_PHOB"/>
    <property type="match status" value="1"/>
</dbReference>
<feature type="domain" description="Response regulatory" evidence="8">
    <location>
        <begin position="5"/>
        <end position="118"/>
    </location>
</feature>
<evidence type="ECO:0000259" key="8">
    <source>
        <dbReference type="PROSITE" id="PS50110"/>
    </source>
</evidence>
<dbReference type="RefSeq" id="WP_268048006.1">
    <property type="nucleotide sequence ID" value="NZ_JAPQES010000001.1"/>
</dbReference>
<dbReference type="CDD" id="cd00383">
    <property type="entry name" value="trans_reg_C"/>
    <property type="match status" value="1"/>
</dbReference>
<keyword evidence="4" id="KW-0804">Transcription</keyword>
<evidence type="ECO:0000313" key="10">
    <source>
        <dbReference type="EMBL" id="MCY6369631.1"/>
    </source>
</evidence>
<feature type="modified residue" description="4-aspartylphosphate" evidence="6">
    <location>
        <position position="54"/>
    </location>
</feature>
<comment type="caution">
    <text evidence="10">The sequence shown here is derived from an EMBL/GenBank/DDBJ whole genome shotgun (WGS) entry which is preliminary data.</text>
</comment>
<organism evidence="10 11">
    <name type="scientific">Clostridium ganghwense</name>
    <dbReference type="NCBI Taxonomy" id="312089"/>
    <lineage>
        <taxon>Bacteria</taxon>
        <taxon>Bacillati</taxon>
        <taxon>Bacillota</taxon>
        <taxon>Clostridia</taxon>
        <taxon>Eubacteriales</taxon>
        <taxon>Clostridiaceae</taxon>
        <taxon>Clostridium</taxon>
    </lineage>
</organism>
<dbReference type="InterPro" id="IPR011006">
    <property type="entry name" value="CheY-like_superfamily"/>
</dbReference>
<dbReference type="Gene3D" id="6.10.250.690">
    <property type="match status" value="1"/>
</dbReference>
<dbReference type="InterPro" id="IPR016032">
    <property type="entry name" value="Sig_transdc_resp-reg_C-effctor"/>
</dbReference>
<evidence type="ECO:0000256" key="4">
    <source>
        <dbReference type="ARBA" id="ARBA00023163"/>
    </source>
</evidence>
<dbReference type="SUPFAM" id="SSF46894">
    <property type="entry name" value="C-terminal effector domain of the bipartite response regulators"/>
    <property type="match status" value="1"/>
</dbReference>
<accession>A0ABT4CNI6</accession>
<dbReference type="Pfam" id="PF00072">
    <property type="entry name" value="Response_reg"/>
    <property type="match status" value="1"/>
</dbReference>
<name>A0ABT4CNI6_9CLOT</name>
<dbReference type="InterPro" id="IPR001789">
    <property type="entry name" value="Sig_transdc_resp-reg_receiver"/>
</dbReference>